<dbReference type="InterPro" id="IPR045177">
    <property type="entry name" value="FDM1-5/IDN2"/>
</dbReference>
<dbReference type="Pfam" id="PF03468">
    <property type="entry name" value="XS"/>
    <property type="match status" value="1"/>
</dbReference>
<evidence type="ECO:0000313" key="5">
    <source>
        <dbReference type="EMBL" id="RZB65532.1"/>
    </source>
</evidence>
<dbReference type="PANTHER" id="PTHR21596:SF77">
    <property type="entry name" value="XH_XS DOMAIN PROTEIN"/>
    <property type="match status" value="1"/>
</dbReference>
<dbReference type="InterPro" id="IPR005380">
    <property type="entry name" value="XS_domain"/>
</dbReference>
<keyword evidence="7" id="KW-1185">Reference proteome</keyword>
<organism evidence="4 7">
    <name type="scientific">Glycine soja</name>
    <name type="common">Wild soybean</name>
    <dbReference type="NCBI Taxonomy" id="3848"/>
    <lineage>
        <taxon>Eukaryota</taxon>
        <taxon>Viridiplantae</taxon>
        <taxon>Streptophyta</taxon>
        <taxon>Embryophyta</taxon>
        <taxon>Tracheophyta</taxon>
        <taxon>Spermatophyta</taxon>
        <taxon>Magnoliopsida</taxon>
        <taxon>eudicotyledons</taxon>
        <taxon>Gunneridae</taxon>
        <taxon>Pentapetalae</taxon>
        <taxon>rosids</taxon>
        <taxon>fabids</taxon>
        <taxon>Fabales</taxon>
        <taxon>Fabaceae</taxon>
        <taxon>Papilionoideae</taxon>
        <taxon>50 kb inversion clade</taxon>
        <taxon>NPAAA clade</taxon>
        <taxon>indigoferoid/millettioid clade</taxon>
        <taxon>Phaseoleae</taxon>
        <taxon>Glycine</taxon>
        <taxon>Glycine subgen. Soja</taxon>
    </lineage>
</organism>
<evidence type="ECO:0000313" key="4">
    <source>
        <dbReference type="EMBL" id="RZB65530.1"/>
    </source>
</evidence>
<dbReference type="InterPro" id="IPR038588">
    <property type="entry name" value="XS_domain_sf"/>
</dbReference>
<evidence type="ECO:0000256" key="1">
    <source>
        <dbReference type="SAM" id="Coils"/>
    </source>
</evidence>
<comment type="caution">
    <text evidence="4">The sequence shown here is derived from an EMBL/GenBank/DDBJ whole genome shotgun (WGS) entry which is preliminary data.</text>
</comment>
<feature type="domain" description="XS" evidence="2">
    <location>
        <begin position="6"/>
        <end position="116"/>
    </location>
</feature>
<proteinExistence type="predicted"/>
<name>A0A445GW82_GLYSO</name>
<gene>
    <name evidence="4" type="ORF">D0Y65_041553</name>
    <name evidence="5" type="ORF">D0Y65_041555</name>
    <name evidence="6" type="ORF">D0Y65_041556</name>
</gene>
<feature type="coiled-coil region" evidence="1">
    <location>
        <begin position="285"/>
        <end position="316"/>
    </location>
</feature>
<dbReference type="AlphaFoldDB" id="A0A445GW82"/>
<evidence type="ECO:0000313" key="7">
    <source>
        <dbReference type="Proteomes" id="UP000289340"/>
    </source>
</evidence>
<reference evidence="4 7" key="1">
    <citation type="submission" date="2018-09" db="EMBL/GenBank/DDBJ databases">
        <title>A high-quality reference genome of wild soybean provides a powerful tool to mine soybean genomes.</title>
        <authorList>
            <person name="Xie M."/>
            <person name="Chung C.Y.L."/>
            <person name="Li M.-W."/>
            <person name="Wong F.-L."/>
            <person name="Chan T.-F."/>
            <person name="Lam H.-M."/>
        </authorList>
    </citation>
    <scope>NUCLEOTIDE SEQUENCE [LARGE SCALE GENOMIC DNA]</scope>
    <source>
        <strain evidence="7">cv. W05</strain>
        <tissue evidence="4">Hypocotyl of etiolated seedlings</tissue>
    </source>
</reference>
<evidence type="ECO:0000259" key="2">
    <source>
        <dbReference type="Pfam" id="PF03468"/>
    </source>
</evidence>
<dbReference type="Gene3D" id="3.30.70.2890">
    <property type="entry name" value="XS domain"/>
    <property type="match status" value="1"/>
</dbReference>
<feature type="domain" description="Factor of DNA methylation 1-5/IDN2" evidence="3">
    <location>
        <begin position="330"/>
        <end position="466"/>
    </location>
</feature>
<dbReference type="InterPro" id="IPR005379">
    <property type="entry name" value="FDM1-5/IDN2_XH"/>
</dbReference>
<evidence type="ECO:0000259" key="3">
    <source>
        <dbReference type="Pfam" id="PF03469"/>
    </source>
</evidence>
<dbReference type="EMBL" id="QZWG01000015">
    <property type="protein sequence ID" value="RZB65533.1"/>
    <property type="molecule type" value="Genomic_DNA"/>
</dbReference>
<dbReference type="GO" id="GO:0080188">
    <property type="term" value="P:gene silencing by siRNA-directed DNA methylation"/>
    <property type="evidence" value="ECO:0007669"/>
    <property type="project" value="InterPro"/>
</dbReference>
<dbReference type="EMBL" id="QZWG01000015">
    <property type="protein sequence ID" value="RZB65530.1"/>
    <property type="molecule type" value="Genomic_DNA"/>
</dbReference>
<dbReference type="PANTHER" id="PTHR21596">
    <property type="entry name" value="RIBONUCLEASE P SUBUNIT P38"/>
    <property type="match status" value="1"/>
</dbReference>
<sequence length="470" mass="54623">MASSSDERYVWPWTGIVANIFGKPKHEPVECDSMYWLRKFEQYKPEEAYVLHCAEDPTGYVVLEFGTEWTGFSQMMKLDTDFLVDHHGKKDYYESRKMGYSSGLFGWCAQAEDYNSEGLVGNFLRQKAELKTTSMVAQESLNEKTETLDHLYGEIGSVNKKISEMESKYIEDYMSLDKMMKEIEKKRDLLHQTRAEATEKQMKARSDVLSLLEKHQMEKKAVSDALLKLEKEMGNEQKLNLEIAELEEQLKVLKCVNLEEADHENKRKIEIEEIEEKLEDMIFDMSVKDDENQALKKKVQEAKIELEDARQQIIKELPQFLKGVTKIQIKKIGEVSARSFKKVCMNRYKNNKKASSESVKLCAKWQKEILDSTWHPFKIVDVEGKEIQEEIDENDPKLLSLKNDLGEEAYVAVVTALKELHEYHNSDDAENTHNSSEKQVIPEIWDSENGRRATVTEALKYISNRVIKMR</sequence>
<dbReference type="Proteomes" id="UP000289340">
    <property type="component" value="Chromosome 15"/>
</dbReference>
<dbReference type="EMBL" id="QZWG01000015">
    <property type="protein sequence ID" value="RZB65532.1"/>
    <property type="molecule type" value="Genomic_DNA"/>
</dbReference>
<keyword evidence="1" id="KW-0175">Coiled coil</keyword>
<evidence type="ECO:0000313" key="6">
    <source>
        <dbReference type="EMBL" id="RZB65533.1"/>
    </source>
</evidence>
<protein>
    <submittedName>
        <fullName evidence="4">Factor of DNA methylation 1</fullName>
    </submittedName>
</protein>
<accession>A0A445GW82</accession>
<dbReference type="Pfam" id="PF03469">
    <property type="entry name" value="XH"/>
    <property type="match status" value="1"/>
</dbReference>
<feature type="coiled-coil region" evidence="1">
    <location>
        <begin position="176"/>
        <end position="256"/>
    </location>
</feature>